<evidence type="ECO:0000313" key="2">
    <source>
        <dbReference type="WBParaSite" id="Pan_g8424.t1"/>
    </source>
</evidence>
<dbReference type="SUPFAM" id="SSF49785">
    <property type="entry name" value="Galactose-binding domain-like"/>
    <property type="match status" value="1"/>
</dbReference>
<protein>
    <submittedName>
        <fullName evidence="2">F5/8 type C domain-containing protein</fullName>
    </submittedName>
</protein>
<organism evidence="1 2">
    <name type="scientific">Panagrellus redivivus</name>
    <name type="common">Microworm</name>
    <dbReference type="NCBI Taxonomy" id="6233"/>
    <lineage>
        <taxon>Eukaryota</taxon>
        <taxon>Metazoa</taxon>
        <taxon>Ecdysozoa</taxon>
        <taxon>Nematoda</taxon>
        <taxon>Chromadorea</taxon>
        <taxon>Rhabditida</taxon>
        <taxon>Tylenchina</taxon>
        <taxon>Panagrolaimomorpha</taxon>
        <taxon>Panagrolaimoidea</taxon>
        <taxon>Panagrolaimidae</taxon>
        <taxon>Panagrellus</taxon>
    </lineage>
</organism>
<evidence type="ECO:0000313" key="1">
    <source>
        <dbReference type="Proteomes" id="UP000492821"/>
    </source>
</evidence>
<dbReference type="PANTHER" id="PTHR46306">
    <property type="entry name" value="BTB/POZ DOMAIN-CONTAINING PROTEIN 9"/>
    <property type="match status" value="1"/>
</dbReference>
<accession>A0A7E4WAZ6</accession>
<sequence length="181" mass="21075">MRDWLIIDHSKYDCFGQQVLYFEERVVRFIRIQCNNYYRCVIDANIEALYSTDSFEIDSDTSLLVPKDNLIPTTISNAVDGWVNGEIIDGHIIHGFDECIIYQFPQPYIIGSLKLQLNEKCSYSIKISTDKNTWERVFAEKNVSGWRIATFEKRPVMFINIKGVKKPFVDFKLSKLECPAN</sequence>
<dbReference type="WBParaSite" id="Pan_g8424.t1">
    <property type="protein sequence ID" value="Pan_g8424.t1"/>
    <property type="gene ID" value="Pan_g8424"/>
</dbReference>
<reference evidence="2" key="2">
    <citation type="submission" date="2020-10" db="UniProtKB">
        <authorList>
            <consortium name="WormBaseParasite"/>
        </authorList>
    </citation>
    <scope>IDENTIFICATION</scope>
</reference>
<dbReference type="InterPro" id="IPR008979">
    <property type="entry name" value="Galactose-bd-like_sf"/>
</dbReference>
<dbReference type="GO" id="GO:0048512">
    <property type="term" value="P:circadian behavior"/>
    <property type="evidence" value="ECO:0007669"/>
    <property type="project" value="TreeGrafter"/>
</dbReference>
<dbReference type="Proteomes" id="UP000492821">
    <property type="component" value="Unassembled WGS sequence"/>
</dbReference>
<dbReference type="PANTHER" id="PTHR46306:SF1">
    <property type="entry name" value="BTB_POZ DOMAIN-CONTAINING PROTEIN 9"/>
    <property type="match status" value="1"/>
</dbReference>
<dbReference type="GO" id="GO:0050804">
    <property type="term" value="P:modulation of chemical synaptic transmission"/>
    <property type="evidence" value="ECO:0007669"/>
    <property type="project" value="TreeGrafter"/>
</dbReference>
<reference evidence="1" key="1">
    <citation type="journal article" date="2013" name="Genetics">
        <title>The draft genome and transcriptome of Panagrellus redivivus are shaped by the harsh demands of a free-living lifestyle.</title>
        <authorList>
            <person name="Srinivasan J."/>
            <person name="Dillman A.R."/>
            <person name="Macchietto M.G."/>
            <person name="Heikkinen L."/>
            <person name="Lakso M."/>
            <person name="Fracchia K.M."/>
            <person name="Antoshechkin I."/>
            <person name="Mortazavi A."/>
            <person name="Wong G."/>
            <person name="Sternberg P.W."/>
        </authorList>
    </citation>
    <scope>NUCLEOTIDE SEQUENCE [LARGE SCALE GENOMIC DNA]</scope>
    <source>
        <strain evidence="1">MT8872</strain>
    </source>
</reference>
<name>A0A7E4WAZ6_PANRE</name>
<keyword evidence="1" id="KW-1185">Reference proteome</keyword>
<dbReference type="GO" id="GO:0005737">
    <property type="term" value="C:cytoplasm"/>
    <property type="evidence" value="ECO:0007669"/>
    <property type="project" value="TreeGrafter"/>
</dbReference>
<proteinExistence type="predicted"/>
<dbReference type="InterPro" id="IPR052407">
    <property type="entry name" value="BTB_POZ_domain_cont_9"/>
</dbReference>
<dbReference type="GO" id="GO:0008344">
    <property type="term" value="P:adult locomotory behavior"/>
    <property type="evidence" value="ECO:0007669"/>
    <property type="project" value="TreeGrafter"/>
</dbReference>
<dbReference type="AlphaFoldDB" id="A0A7E4WAZ6"/>